<evidence type="ECO:0000256" key="3">
    <source>
        <dbReference type="SAM" id="Phobius"/>
    </source>
</evidence>
<evidence type="ECO:0000313" key="4">
    <source>
        <dbReference type="EMBL" id="CAI3979920.1"/>
    </source>
</evidence>
<dbReference type="OrthoDB" id="5975154at2759"/>
<gene>
    <name evidence="4" type="ORF">C1SCF055_LOCUS7840</name>
</gene>
<evidence type="ECO:0000256" key="2">
    <source>
        <dbReference type="SAM" id="MobiDB-lite"/>
    </source>
</evidence>
<comment type="caution">
    <text evidence="4">The sequence shown here is derived from an EMBL/GenBank/DDBJ whole genome shotgun (WGS) entry which is preliminary data.</text>
</comment>
<name>A0A9P1BUV2_9DINO</name>
<protein>
    <submittedName>
        <fullName evidence="5">Neurotransmitter-gated ion-channel ligand-binding domain-containing protein</fullName>
    </submittedName>
</protein>
<dbReference type="Proteomes" id="UP001152797">
    <property type="component" value="Unassembled WGS sequence"/>
</dbReference>
<dbReference type="InterPro" id="IPR036719">
    <property type="entry name" value="Neuro-gated_channel_TM_sf"/>
</dbReference>
<dbReference type="GO" id="GO:0004888">
    <property type="term" value="F:transmembrane signaling receptor activity"/>
    <property type="evidence" value="ECO:0007669"/>
    <property type="project" value="InterPro"/>
</dbReference>
<dbReference type="Gene3D" id="1.20.58.390">
    <property type="entry name" value="Neurotransmitter-gated ion-channel transmembrane domain"/>
    <property type="match status" value="1"/>
</dbReference>
<dbReference type="EMBL" id="CAMXCT010000523">
    <property type="protein sequence ID" value="CAI3979920.1"/>
    <property type="molecule type" value="Genomic_DNA"/>
</dbReference>
<organism evidence="4">
    <name type="scientific">Cladocopium goreaui</name>
    <dbReference type="NCBI Taxonomy" id="2562237"/>
    <lineage>
        <taxon>Eukaryota</taxon>
        <taxon>Sar</taxon>
        <taxon>Alveolata</taxon>
        <taxon>Dinophyceae</taxon>
        <taxon>Suessiales</taxon>
        <taxon>Symbiodiniaceae</taxon>
        <taxon>Cladocopium</taxon>
    </lineage>
</organism>
<feature type="transmembrane region" description="Helical" evidence="3">
    <location>
        <begin position="349"/>
        <end position="369"/>
    </location>
</feature>
<dbReference type="AlphaFoldDB" id="A0A9P1BUV2"/>
<accession>A0A9P1BUV2</accession>
<evidence type="ECO:0000313" key="5">
    <source>
        <dbReference type="EMBL" id="CAL4767232.1"/>
    </source>
</evidence>
<reference evidence="5 6" key="2">
    <citation type="submission" date="2024-05" db="EMBL/GenBank/DDBJ databases">
        <authorList>
            <person name="Chen Y."/>
            <person name="Shah S."/>
            <person name="Dougan E. K."/>
            <person name="Thang M."/>
            <person name="Chan C."/>
        </authorList>
    </citation>
    <scope>NUCLEOTIDE SEQUENCE [LARGE SCALE GENOMIC DNA]</scope>
</reference>
<feature type="region of interest" description="Disordered" evidence="2">
    <location>
        <begin position="123"/>
        <end position="146"/>
    </location>
</feature>
<dbReference type="InterPro" id="IPR038050">
    <property type="entry name" value="Neuro_actylchol_rec"/>
</dbReference>
<dbReference type="SUPFAM" id="SSF90112">
    <property type="entry name" value="Neurotransmitter-gated ion-channel transmembrane pore"/>
    <property type="match status" value="1"/>
</dbReference>
<feature type="transmembrane region" description="Helical" evidence="3">
    <location>
        <begin position="453"/>
        <end position="476"/>
    </location>
</feature>
<dbReference type="Gene3D" id="2.70.170.10">
    <property type="entry name" value="Neurotransmitter-gated ion-channel ligand-binding domain"/>
    <property type="match status" value="1"/>
</dbReference>
<feature type="transmembrane region" description="Helical" evidence="3">
    <location>
        <begin position="375"/>
        <end position="396"/>
    </location>
</feature>
<dbReference type="EMBL" id="CAMXCT020000523">
    <property type="protein sequence ID" value="CAL1133295.1"/>
    <property type="molecule type" value="Genomic_DNA"/>
</dbReference>
<evidence type="ECO:0000313" key="6">
    <source>
        <dbReference type="Proteomes" id="UP001152797"/>
    </source>
</evidence>
<sequence length="594" mass="68792">METGMRHGQCGQCVDAAQSRKDGCLTKVQDEPKRLRPAGYGEEVVLKKYWRECGIKDGRETCGEEVDCSQAIQVILEINPHELKKVEDQSEQFELVFVMKMYWQDPKLHSFWTKVVLRKNQKVEGKEAPAEDAGHGDGGEDGSSKDSLQAFEAPLQEVEGVVRRKYLNGDLLFVEKDGKDEDGRFKPARILKKEDYAYLKEPEWEHYFFPNYTFSNLVSLLEGIEEKGKARLVWCNEDRGGFVEFTRRYDATFQERLELRRFPIDKQVLQIKLTAEADLKDFQFVLLDDKGRCPEVSGEEWEVEKDMQDKCTTYIRYADEKYPFKNNQRSLVKTVLHIQRKSDYYFHNVMINIFLVNVIALFAFSVPIPDVGDRLGLLSGTLVAVTAYQSVINSVIPRKPHLTQCDKYVIFAVVFQVALGCETTVLAFCTQFLEKSLETQEEIDDLAALIATIDHIIGACFAGIWVISNATILTLFNRMYENWKAVYDSNKEPFAPMQECITCRGRWLCKQATIKSLENDKKLWRCPFCNENRSGRFRQHYYTPQCKGFDKPLVPRLDRKKFEDEMQRPKEMNQGEPNHAEEFNKRFSSEPVVE</sequence>
<keyword evidence="3" id="KW-0472">Membrane</keyword>
<dbReference type="EMBL" id="CAMXCT030000523">
    <property type="protein sequence ID" value="CAL4767232.1"/>
    <property type="molecule type" value="Genomic_DNA"/>
</dbReference>
<feature type="region of interest" description="Disordered" evidence="2">
    <location>
        <begin position="560"/>
        <end position="594"/>
    </location>
</feature>
<reference evidence="4" key="1">
    <citation type="submission" date="2022-10" db="EMBL/GenBank/DDBJ databases">
        <authorList>
            <person name="Chen Y."/>
            <person name="Dougan E. K."/>
            <person name="Chan C."/>
            <person name="Rhodes N."/>
            <person name="Thang M."/>
        </authorList>
    </citation>
    <scope>NUCLEOTIDE SEQUENCE</scope>
</reference>
<dbReference type="PANTHER" id="PTHR18945">
    <property type="entry name" value="NEUROTRANSMITTER GATED ION CHANNEL"/>
    <property type="match status" value="1"/>
</dbReference>
<dbReference type="InterPro" id="IPR006201">
    <property type="entry name" value="Neur_channel"/>
</dbReference>
<keyword evidence="3" id="KW-1133">Transmembrane helix</keyword>
<feature type="compositionally biased region" description="Basic and acidic residues" evidence="2">
    <location>
        <begin position="123"/>
        <end position="144"/>
    </location>
</feature>
<keyword evidence="3" id="KW-0812">Transmembrane</keyword>
<dbReference type="GO" id="GO:0016020">
    <property type="term" value="C:membrane"/>
    <property type="evidence" value="ECO:0007669"/>
    <property type="project" value="UniProtKB-SubCell"/>
</dbReference>
<dbReference type="GO" id="GO:0005230">
    <property type="term" value="F:extracellular ligand-gated monoatomic ion channel activity"/>
    <property type="evidence" value="ECO:0007669"/>
    <property type="project" value="InterPro"/>
</dbReference>
<keyword evidence="6" id="KW-1185">Reference proteome</keyword>
<feature type="transmembrane region" description="Helical" evidence="3">
    <location>
        <begin position="408"/>
        <end position="433"/>
    </location>
</feature>
<proteinExistence type="predicted"/>
<dbReference type="InterPro" id="IPR036734">
    <property type="entry name" value="Neur_chan_lig-bd_sf"/>
</dbReference>
<evidence type="ECO:0000256" key="1">
    <source>
        <dbReference type="ARBA" id="ARBA00004141"/>
    </source>
</evidence>
<comment type="subcellular location">
    <subcellularLocation>
        <location evidence="1">Membrane</location>
        <topology evidence="1">Multi-pass membrane protein</topology>
    </subcellularLocation>
</comment>
<feature type="compositionally biased region" description="Basic and acidic residues" evidence="2">
    <location>
        <begin position="560"/>
        <end position="588"/>
    </location>
</feature>